<evidence type="ECO:0000256" key="3">
    <source>
        <dbReference type="ARBA" id="ARBA00023163"/>
    </source>
</evidence>
<name>A0A917QZ33_9ACTN</name>
<dbReference type="InterPro" id="IPR036388">
    <property type="entry name" value="WH-like_DNA-bd_sf"/>
</dbReference>
<sequence>MRVESDGLLESPSLVELSMRRLRHEILTGALAPGERLIEEQLTQRFGTSRAPLREALRSLGQQGLVEHLPRRGVRVTELSSKDVDELFGLRDVLERYAVNTALSPPGAPDLAGLAEALERIGTAVETGDALAENEAHRRFHIALVSLAGHRQLLLAYEPVIAKLQLYMAANLRREAEQRSATEAVVRHRRLYEAIASGDADLAVAALAAHGARTYIG</sequence>
<organism evidence="5 6">
    <name type="scientific">Sphaerisporangium melleum</name>
    <dbReference type="NCBI Taxonomy" id="321316"/>
    <lineage>
        <taxon>Bacteria</taxon>
        <taxon>Bacillati</taxon>
        <taxon>Actinomycetota</taxon>
        <taxon>Actinomycetes</taxon>
        <taxon>Streptosporangiales</taxon>
        <taxon>Streptosporangiaceae</taxon>
        <taxon>Sphaerisporangium</taxon>
    </lineage>
</organism>
<dbReference type="EMBL" id="BMNT01000008">
    <property type="protein sequence ID" value="GGK76469.1"/>
    <property type="molecule type" value="Genomic_DNA"/>
</dbReference>
<dbReference type="SMART" id="SM00895">
    <property type="entry name" value="FCD"/>
    <property type="match status" value="1"/>
</dbReference>
<evidence type="ECO:0000256" key="1">
    <source>
        <dbReference type="ARBA" id="ARBA00023015"/>
    </source>
</evidence>
<dbReference type="Proteomes" id="UP000645217">
    <property type="component" value="Unassembled WGS sequence"/>
</dbReference>
<dbReference type="InterPro" id="IPR011711">
    <property type="entry name" value="GntR_C"/>
</dbReference>
<keyword evidence="2" id="KW-0238">DNA-binding</keyword>
<comment type="caution">
    <text evidence="5">The sequence shown here is derived from an EMBL/GenBank/DDBJ whole genome shotgun (WGS) entry which is preliminary data.</text>
</comment>
<reference evidence="5" key="1">
    <citation type="journal article" date="2014" name="Int. J. Syst. Evol. Microbiol.">
        <title>Complete genome sequence of Corynebacterium casei LMG S-19264T (=DSM 44701T), isolated from a smear-ripened cheese.</title>
        <authorList>
            <consortium name="US DOE Joint Genome Institute (JGI-PGF)"/>
            <person name="Walter F."/>
            <person name="Albersmeier A."/>
            <person name="Kalinowski J."/>
            <person name="Ruckert C."/>
        </authorList>
    </citation>
    <scope>NUCLEOTIDE SEQUENCE</scope>
    <source>
        <strain evidence="5">JCM 13064</strain>
    </source>
</reference>
<dbReference type="Gene3D" id="1.10.10.10">
    <property type="entry name" value="Winged helix-like DNA-binding domain superfamily/Winged helix DNA-binding domain"/>
    <property type="match status" value="1"/>
</dbReference>
<dbReference type="PANTHER" id="PTHR43537">
    <property type="entry name" value="TRANSCRIPTIONAL REGULATOR, GNTR FAMILY"/>
    <property type="match status" value="1"/>
</dbReference>
<reference evidence="5" key="2">
    <citation type="submission" date="2020-09" db="EMBL/GenBank/DDBJ databases">
        <authorList>
            <person name="Sun Q."/>
            <person name="Ohkuma M."/>
        </authorList>
    </citation>
    <scope>NUCLEOTIDE SEQUENCE</scope>
    <source>
        <strain evidence="5">JCM 13064</strain>
    </source>
</reference>
<evidence type="ECO:0000313" key="6">
    <source>
        <dbReference type="Proteomes" id="UP000645217"/>
    </source>
</evidence>
<dbReference type="InterPro" id="IPR000524">
    <property type="entry name" value="Tscrpt_reg_HTH_GntR"/>
</dbReference>
<dbReference type="InterPro" id="IPR036390">
    <property type="entry name" value="WH_DNA-bd_sf"/>
</dbReference>
<dbReference type="CDD" id="cd07377">
    <property type="entry name" value="WHTH_GntR"/>
    <property type="match status" value="1"/>
</dbReference>
<evidence type="ECO:0000259" key="4">
    <source>
        <dbReference type="PROSITE" id="PS50949"/>
    </source>
</evidence>
<proteinExistence type="predicted"/>
<dbReference type="Gene3D" id="1.20.120.530">
    <property type="entry name" value="GntR ligand-binding domain-like"/>
    <property type="match status" value="1"/>
</dbReference>
<evidence type="ECO:0000313" key="5">
    <source>
        <dbReference type="EMBL" id="GGK76469.1"/>
    </source>
</evidence>
<dbReference type="SUPFAM" id="SSF46785">
    <property type="entry name" value="Winged helix' DNA-binding domain"/>
    <property type="match status" value="1"/>
</dbReference>
<dbReference type="AlphaFoldDB" id="A0A917QZ33"/>
<dbReference type="PROSITE" id="PS50949">
    <property type="entry name" value="HTH_GNTR"/>
    <property type="match status" value="1"/>
</dbReference>
<keyword evidence="6" id="KW-1185">Reference proteome</keyword>
<dbReference type="GO" id="GO:0003677">
    <property type="term" value="F:DNA binding"/>
    <property type="evidence" value="ECO:0007669"/>
    <property type="project" value="UniProtKB-KW"/>
</dbReference>
<dbReference type="Pfam" id="PF00392">
    <property type="entry name" value="GntR"/>
    <property type="match status" value="1"/>
</dbReference>
<keyword evidence="3" id="KW-0804">Transcription</keyword>
<dbReference type="PANTHER" id="PTHR43537:SF24">
    <property type="entry name" value="GLUCONATE OPERON TRANSCRIPTIONAL REPRESSOR"/>
    <property type="match status" value="1"/>
</dbReference>
<accession>A0A917QZ33</accession>
<dbReference type="Pfam" id="PF07729">
    <property type="entry name" value="FCD"/>
    <property type="match status" value="1"/>
</dbReference>
<gene>
    <name evidence="5" type="ORF">GCM10007964_19050</name>
</gene>
<dbReference type="GO" id="GO:0003700">
    <property type="term" value="F:DNA-binding transcription factor activity"/>
    <property type="evidence" value="ECO:0007669"/>
    <property type="project" value="InterPro"/>
</dbReference>
<dbReference type="InterPro" id="IPR008920">
    <property type="entry name" value="TF_FadR/GntR_C"/>
</dbReference>
<keyword evidence="1" id="KW-0805">Transcription regulation</keyword>
<protein>
    <submittedName>
        <fullName evidence="5">GntR family transcriptional regulator</fullName>
    </submittedName>
</protein>
<dbReference type="SUPFAM" id="SSF48008">
    <property type="entry name" value="GntR ligand-binding domain-like"/>
    <property type="match status" value="1"/>
</dbReference>
<feature type="domain" description="HTH gntR-type" evidence="4">
    <location>
        <begin position="12"/>
        <end position="79"/>
    </location>
</feature>
<dbReference type="SMART" id="SM00345">
    <property type="entry name" value="HTH_GNTR"/>
    <property type="match status" value="1"/>
</dbReference>
<evidence type="ECO:0000256" key="2">
    <source>
        <dbReference type="ARBA" id="ARBA00023125"/>
    </source>
</evidence>